<comment type="caution">
    <text evidence="3">The sequence shown here is derived from an EMBL/GenBank/DDBJ whole genome shotgun (WGS) entry which is preliminary data.</text>
</comment>
<dbReference type="InterPro" id="IPR036415">
    <property type="entry name" value="Lamin_tail_dom_sf"/>
</dbReference>
<evidence type="ECO:0000256" key="1">
    <source>
        <dbReference type="SAM" id="SignalP"/>
    </source>
</evidence>
<feature type="signal peptide" evidence="1">
    <location>
        <begin position="1"/>
        <end position="30"/>
    </location>
</feature>
<sequence length="167" mass="17908">MLRKNGVRMAVPVAAGVVGLLLGAVAPAEAAPKHQGGVHFGFIQYNGPGADKGSNASRNSEFVQIHNAGRSAVQLQGYKVRDKNGWTYTFRSLKIGAGKTVTLRTGSGRNTATNVYWDHRYRGRAAYVWNNSGKETATLYNAKGKSVDSCSWKGKGHASKAESVNCH</sequence>
<reference evidence="3" key="1">
    <citation type="journal article" date="2014" name="Int. J. Syst. Evol. Microbiol.">
        <title>Complete genome sequence of Corynebacterium casei LMG S-19264T (=DSM 44701T), isolated from a smear-ripened cheese.</title>
        <authorList>
            <consortium name="US DOE Joint Genome Institute (JGI-PGF)"/>
            <person name="Walter F."/>
            <person name="Albersmeier A."/>
            <person name="Kalinowski J."/>
            <person name="Ruckert C."/>
        </authorList>
    </citation>
    <scope>NUCLEOTIDE SEQUENCE</scope>
    <source>
        <strain evidence="3">JCM 4637</strain>
    </source>
</reference>
<evidence type="ECO:0000313" key="3">
    <source>
        <dbReference type="EMBL" id="GHC86991.1"/>
    </source>
</evidence>
<proteinExistence type="predicted"/>
<dbReference type="EMBL" id="BMVC01000003">
    <property type="protein sequence ID" value="GHC86991.1"/>
    <property type="molecule type" value="Genomic_DNA"/>
</dbReference>
<dbReference type="InterPro" id="IPR001322">
    <property type="entry name" value="Lamin_tail_dom"/>
</dbReference>
<dbReference type="Gene3D" id="2.60.40.1260">
    <property type="entry name" value="Lamin Tail domain"/>
    <property type="match status" value="1"/>
</dbReference>
<name>A0A918WVD8_9ACTN</name>
<reference evidence="3" key="2">
    <citation type="submission" date="2020-09" db="EMBL/GenBank/DDBJ databases">
        <authorList>
            <person name="Sun Q."/>
            <person name="Ohkuma M."/>
        </authorList>
    </citation>
    <scope>NUCLEOTIDE SEQUENCE</scope>
    <source>
        <strain evidence="3">JCM 4637</strain>
    </source>
</reference>
<dbReference type="Proteomes" id="UP000638353">
    <property type="component" value="Unassembled WGS sequence"/>
</dbReference>
<feature type="chain" id="PRO_5037757148" description="LTD domain-containing protein" evidence="1">
    <location>
        <begin position="31"/>
        <end position="167"/>
    </location>
</feature>
<dbReference type="PROSITE" id="PS51841">
    <property type="entry name" value="LTD"/>
    <property type="match status" value="1"/>
</dbReference>
<accession>A0A918WVD8</accession>
<keyword evidence="1" id="KW-0732">Signal</keyword>
<protein>
    <recommendedName>
        <fullName evidence="2">LTD domain-containing protein</fullName>
    </recommendedName>
</protein>
<gene>
    <name evidence="3" type="ORF">GCM10010334_18440</name>
</gene>
<dbReference type="AlphaFoldDB" id="A0A918WVD8"/>
<dbReference type="Pfam" id="PF00932">
    <property type="entry name" value="LTD"/>
    <property type="match status" value="1"/>
</dbReference>
<dbReference type="SUPFAM" id="SSF74853">
    <property type="entry name" value="Lamin A/C globular tail domain"/>
    <property type="match status" value="1"/>
</dbReference>
<evidence type="ECO:0000259" key="2">
    <source>
        <dbReference type="PROSITE" id="PS51841"/>
    </source>
</evidence>
<feature type="domain" description="LTD" evidence="2">
    <location>
        <begin position="26"/>
        <end position="161"/>
    </location>
</feature>
<organism evidence="3 4">
    <name type="scientific">Streptomyces finlayi</name>
    <dbReference type="NCBI Taxonomy" id="67296"/>
    <lineage>
        <taxon>Bacteria</taxon>
        <taxon>Bacillati</taxon>
        <taxon>Actinomycetota</taxon>
        <taxon>Actinomycetes</taxon>
        <taxon>Kitasatosporales</taxon>
        <taxon>Streptomycetaceae</taxon>
        <taxon>Streptomyces</taxon>
    </lineage>
</organism>
<evidence type="ECO:0000313" key="4">
    <source>
        <dbReference type="Proteomes" id="UP000638353"/>
    </source>
</evidence>